<dbReference type="RefSeq" id="WP_055262319.1">
    <property type="nucleotide sequence ID" value="NZ_CYXV01000005.1"/>
</dbReference>
<organism evidence="1 2">
    <name type="scientific">Roseburia faecis</name>
    <dbReference type="NCBI Taxonomy" id="301302"/>
    <lineage>
        <taxon>Bacteria</taxon>
        <taxon>Bacillati</taxon>
        <taxon>Bacillota</taxon>
        <taxon>Clostridia</taxon>
        <taxon>Lachnospirales</taxon>
        <taxon>Lachnospiraceae</taxon>
        <taxon>Roseburia</taxon>
    </lineage>
</organism>
<dbReference type="EMBL" id="CYXV01000005">
    <property type="protein sequence ID" value="CUM91132.1"/>
    <property type="molecule type" value="Genomic_DNA"/>
</dbReference>
<dbReference type="Gene3D" id="3.40.50.300">
    <property type="entry name" value="P-loop containing nucleotide triphosphate hydrolases"/>
    <property type="match status" value="1"/>
</dbReference>
<dbReference type="AlphaFoldDB" id="A0A173SL10"/>
<keyword evidence="1" id="KW-0418">Kinase</keyword>
<name>A0A173SL10_9FIRM</name>
<evidence type="ECO:0000313" key="1">
    <source>
        <dbReference type="EMBL" id="CUM91132.1"/>
    </source>
</evidence>
<reference evidence="1 2" key="1">
    <citation type="submission" date="2015-09" db="EMBL/GenBank/DDBJ databases">
        <authorList>
            <consortium name="Pathogen Informatics"/>
        </authorList>
    </citation>
    <scope>NUCLEOTIDE SEQUENCE [LARGE SCALE GENOMIC DNA]</scope>
    <source>
        <strain evidence="1 2">2789STDY5608863</strain>
    </source>
</reference>
<dbReference type="InterPro" id="IPR027417">
    <property type="entry name" value="P-loop_NTPase"/>
</dbReference>
<dbReference type="GO" id="GO:0016301">
    <property type="term" value="F:kinase activity"/>
    <property type="evidence" value="ECO:0007669"/>
    <property type="project" value="UniProtKB-KW"/>
</dbReference>
<proteinExistence type="predicted"/>
<dbReference type="Proteomes" id="UP000095495">
    <property type="component" value="Unassembled WGS sequence"/>
</dbReference>
<gene>
    <name evidence="1" type="ORF">ERS852420_01483</name>
</gene>
<protein>
    <submittedName>
        <fullName evidence="1">Cytidylate kinase</fullName>
    </submittedName>
</protein>
<sequence>MDNKEQCRKLANRIYELDEKVYKTSGSGLGKTFTGEKARVLDDLTVLIVSNPQGHLLRSELALIGNMARSIRDKDARHDLLIEYNDILEEIANLPMSFGSVDIVDKDLADMNSSILSKNFSEKDHLVICISRSHGSAGTDIGFALAEALHINYYDESVLNQILDRRDAKEFGSDAMKVSDFKRYHGLSKKDASFFRQSALICELAKEEDMIVMGRAADVVLTGQHIPHISIYITAPFAIRVRHMMELKNLDLKQAINLVRKMDHKHQDYYHSFTGKRWGDAMNYDLCINSACYGIDESVELIGRLINRQAKLVYRNKDTNKN</sequence>
<accession>A0A173SL10</accession>
<dbReference type="Pfam" id="PF13189">
    <property type="entry name" value="Cytidylate_kin2"/>
    <property type="match status" value="1"/>
</dbReference>
<keyword evidence="1" id="KW-0808">Transferase</keyword>
<evidence type="ECO:0000313" key="2">
    <source>
        <dbReference type="Proteomes" id="UP000095495"/>
    </source>
</evidence>